<evidence type="ECO:0000313" key="1">
    <source>
        <dbReference type="EnsemblProtists" id="EOD13128"/>
    </source>
</evidence>
<evidence type="ECO:0000313" key="2">
    <source>
        <dbReference type="Proteomes" id="UP000013827"/>
    </source>
</evidence>
<protein>
    <submittedName>
        <fullName evidence="1">Uncharacterized protein</fullName>
    </submittedName>
</protein>
<dbReference type="AlphaFoldDB" id="A0A0D3IPE3"/>
<name>A0A0D3IPE3_EMIH1</name>
<dbReference type="Proteomes" id="UP000013827">
    <property type="component" value="Unassembled WGS sequence"/>
</dbReference>
<accession>A0A0D3IPE3</accession>
<dbReference type="HOGENOM" id="CLU_922658_0_0_1"/>
<reference evidence="1" key="2">
    <citation type="submission" date="2024-10" db="UniProtKB">
        <authorList>
            <consortium name="EnsemblProtists"/>
        </authorList>
    </citation>
    <scope>IDENTIFICATION</scope>
</reference>
<dbReference type="RefSeq" id="XP_005765557.1">
    <property type="nucleotide sequence ID" value="XM_005765500.1"/>
</dbReference>
<dbReference type="PaxDb" id="2903-EOD13128"/>
<dbReference type="KEGG" id="ehx:EMIHUDRAFT_212857"/>
<dbReference type="GeneID" id="17259310"/>
<organism evidence="1 2">
    <name type="scientific">Emiliania huxleyi (strain CCMP1516)</name>
    <dbReference type="NCBI Taxonomy" id="280463"/>
    <lineage>
        <taxon>Eukaryota</taxon>
        <taxon>Haptista</taxon>
        <taxon>Haptophyta</taxon>
        <taxon>Prymnesiophyceae</taxon>
        <taxon>Isochrysidales</taxon>
        <taxon>Noelaerhabdaceae</taxon>
        <taxon>Emiliania</taxon>
    </lineage>
</organism>
<dbReference type="EnsemblProtists" id="EOD13128">
    <property type="protein sequence ID" value="EOD13128"/>
    <property type="gene ID" value="EMIHUDRAFT_212857"/>
</dbReference>
<keyword evidence="2" id="KW-1185">Reference proteome</keyword>
<sequence length="302" mass="31910">MLPCLLALGFTPPSWPRRAEAASSRSALARFDRSRANVERLADRFEAYEADLLSKAAAAALTTAFGGFVAGAAVASAGLLPGGPARTKSVPLPPPIPPASQLLATAPSPPSNWFGTFASSAPSALETLLFGSTALTSVGFVSRSRELERSPNDWFKLRVGRDQGWDQRYELIVRALSQGRLSESDAELLLRLLSDLVRRMSALLPGRLEAVGSAALRAKVLSGAVDAADVSRLVAAVHGPLTQLVAPVQDGEVEEVRRAALAAGTPARMMALLLCRTDTILSETERLVQGQTQRGEGDKSST</sequence>
<reference evidence="2" key="1">
    <citation type="journal article" date="2013" name="Nature">
        <title>Pan genome of the phytoplankton Emiliania underpins its global distribution.</title>
        <authorList>
            <person name="Read B.A."/>
            <person name="Kegel J."/>
            <person name="Klute M.J."/>
            <person name="Kuo A."/>
            <person name="Lefebvre S.C."/>
            <person name="Maumus F."/>
            <person name="Mayer C."/>
            <person name="Miller J."/>
            <person name="Monier A."/>
            <person name="Salamov A."/>
            <person name="Young J."/>
            <person name="Aguilar M."/>
            <person name="Claverie J.M."/>
            <person name="Frickenhaus S."/>
            <person name="Gonzalez K."/>
            <person name="Herman E.K."/>
            <person name="Lin Y.C."/>
            <person name="Napier J."/>
            <person name="Ogata H."/>
            <person name="Sarno A.F."/>
            <person name="Shmutz J."/>
            <person name="Schroeder D."/>
            <person name="de Vargas C."/>
            <person name="Verret F."/>
            <person name="von Dassow P."/>
            <person name="Valentin K."/>
            <person name="Van de Peer Y."/>
            <person name="Wheeler G."/>
            <person name="Dacks J.B."/>
            <person name="Delwiche C.F."/>
            <person name="Dyhrman S.T."/>
            <person name="Glockner G."/>
            <person name="John U."/>
            <person name="Richards T."/>
            <person name="Worden A.Z."/>
            <person name="Zhang X."/>
            <person name="Grigoriev I.V."/>
            <person name="Allen A.E."/>
            <person name="Bidle K."/>
            <person name="Borodovsky M."/>
            <person name="Bowler C."/>
            <person name="Brownlee C."/>
            <person name="Cock J.M."/>
            <person name="Elias M."/>
            <person name="Gladyshev V.N."/>
            <person name="Groth M."/>
            <person name="Guda C."/>
            <person name="Hadaegh A."/>
            <person name="Iglesias-Rodriguez M.D."/>
            <person name="Jenkins J."/>
            <person name="Jones B.M."/>
            <person name="Lawson T."/>
            <person name="Leese F."/>
            <person name="Lindquist E."/>
            <person name="Lobanov A."/>
            <person name="Lomsadze A."/>
            <person name="Malik S.B."/>
            <person name="Marsh M.E."/>
            <person name="Mackinder L."/>
            <person name="Mock T."/>
            <person name="Mueller-Roeber B."/>
            <person name="Pagarete A."/>
            <person name="Parker M."/>
            <person name="Probert I."/>
            <person name="Quesneville H."/>
            <person name="Raines C."/>
            <person name="Rensing S.A."/>
            <person name="Riano-Pachon D.M."/>
            <person name="Richier S."/>
            <person name="Rokitta S."/>
            <person name="Shiraiwa Y."/>
            <person name="Soanes D.M."/>
            <person name="van der Giezen M."/>
            <person name="Wahlund T.M."/>
            <person name="Williams B."/>
            <person name="Wilson W."/>
            <person name="Wolfe G."/>
            <person name="Wurch L.L."/>
        </authorList>
    </citation>
    <scope>NUCLEOTIDE SEQUENCE</scope>
</reference>
<proteinExistence type="predicted"/>